<feature type="compositionally biased region" description="Acidic residues" evidence="1">
    <location>
        <begin position="210"/>
        <end position="252"/>
    </location>
</feature>
<proteinExistence type="predicted"/>
<keyword evidence="4" id="KW-1185">Reference proteome</keyword>
<feature type="compositionally biased region" description="Low complexity" evidence="1">
    <location>
        <begin position="120"/>
        <end position="139"/>
    </location>
</feature>
<evidence type="ECO:0000256" key="2">
    <source>
        <dbReference type="SAM" id="SignalP"/>
    </source>
</evidence>
<feature type="signal peptide" evidence="2">
    <location>
        <begin position="1"/>
        <end position="22"/>
    </location>
</feature>
<dbReference type="AlphaFoldDB" id="A0AAN7D440"/>
<accession>A0AAN7D440</accession>
<protein>
    <submittedName>
        <fullName evidence="3">Uncharacterized protein</fullName>
    </submittedName>
</protein>
<evidence type="ECO:0000313" key="3">
    <source>
        <dbReference type="EMBL" id="KAK4509683.1"/>
    </source>
</evidence>
<sequence>MRFNILSLGLVATVFMSASVRAIPVGENLDDVAGGVGNGGVGDTAKGVTDAVANGNLGNSLTDGHITGDLVDCALGNGLEGAIGCVTASSDPAATALKKRSLNLSPRRLFQRRAEAVTTDDIANPDINANNASDTNAAAGGEDEEELDEEEPEEEEEEEDELTSRGPDGDAAESNENLVRRKANEDEEDEDEDEDDENDKGKRKRSITGEPDEEEPEEEEPEENEIEPEENEIEPEENEVEPDEEEADELGDAEPAGRR</sequence>
<feature type="chain" id="PRO_5043004355" evidence="2">
    <location>
        <begin position="23"/>
        <end position="259"/>
    </location>
</feature>
<keyword evidence="2" id="KW-0732">Signal</keyword>
<reference evidence="3 4" key="1">
    <citation type="submission" date="2022-11" db="EMBL/GenBank/DDBJ databases">
        <title>Mucor velutinosus strain NIH1002 WGS.</title>
        <authorList>
            <person name="Subramanian P."/>
            <person name="Mullikin J.C."/>
            <person name="Segre J.A."/>
            <person name="Zelazny A.M."/>
        </authorList>
    </citation>
    <scope>NUCLEOTIDE SEQUENCE [LARGE SCALE GENOMIC DNA]</scope>
    <source>
        <strain evidence="3 4">NIH1002</strain>
    </source>
</reference>
<feature type="compositionally biased region" description="Acidic residues" evidence="1">
    <location>
        <begin position="185"/>
        <end position="198"/>
    </location>
</feature>
<evidence type="ECO:0000313" key="4">
    <source>
        <dbReference type="Proteomes" id="UP001304243"/>
    </source>
</evidence>
<feature type="compositionally biased region" description="Acidic residues" evidence="1">
    <location>
        <begin position="141"/>
        <end position="161"/>
    </location>
</feature>
<gene>
    <name evidence="3" type="ORF">ATC70_006985</name>
</gene>
<comment type="caution">
    <text evidence="3">The sequence shown here is derived from an EMBL/GenBank/DDBJ whole genome shotgun (WGS) entry which is preliminary data.</text>
</comment>
<dbReference type="GeneID" id="89950671"/>
<dbReference type="EMBL" id="JASEJX010000038">
    <property type="protein sequence ID" value="KAK4509683.1"/>
    <property type="molecule type" value="Genomic_DNA"/>
</dbReference>
<name>A0AAN7D440_9FUNG</name>
<feature type="region of interest" description="Disordered" evidence="1">
    <location>
        <begin position="116"/>
        <end position="259"/>
    </location>
</feature>
<evidence type="ECO:0000256" key="1">
    <source>
        <dbReference type="SAM" id="MobiDB-lite"/>
    </source>
</evidence>
<dbReference type="Proteomes" id="UP001304243">
    <property type="component" value="Unassembled WGS sequence"/>
</dbReference>
<dbReference type="RefSeq" id="XP_064676349.1">
    <property type="nucleotide sequence ID" value="XM_064826251.1"/>
</dbReference>
<organism evidence="3 4">
    <name type="scientific">Mucor velutinosus</name>
    <dbReference type="NCBI Taxonomy" id="708070"/>
    <lineage>
        <taxon>Eukaryota</taxon>
        <taxon>Fungi</taxon>
        <taxon>Fungi incertae sedis</taxon>
        <taxon>Mucoromycota</taxon>
        <taxon>Mucoromycotina</taxon>
        <taxon>Mucoromycetes</taxon>
        <taxon>Mucorales</taxon>
        <taxon>Mucorineae</taxon>
        <taxon>Mucoraceae</taxon>
        <taxon>Mucor</taxon>
    </lineage>
</organism>